<dbReference type="OrthoDB" id="9805682at2"/>
<dbReference type="InterPro" id="IPR018076">
    <property type="entry name" value="T2SS_GspF_dom"/>
</dbReference>
<keyword evidence="3" id="KW-1003">Cell membrane</keyword>
<evidence type="ECO:0000256" key="1">
    <source>
        <dbReference type="ARBA" id="ARBA00004429"/>
    </source>
</evidence>
<dbReference type="AlphaFoldDB" id="A0A272ERG3"/>
<keyword evidence="5 8" id="KW-0812">Transmembrane</keyword>
<keyword evidence="13" id="KW-1185">Reference proteome</keyword>
<name>A0A272ERG3_9RHOO</name>
<dbReference type="Pfam" id="PF00482">
    <property type="entry name" value="T2SSF"/>
    <property type="match status" value="2"/>
</dbReference>
<evidence type="ECO:0000256" key="4">
    <source>
        <dbReference type="ARBA" id="ARBA00022519"/>
    </source>
</evidence>
<dbReference type="GO" id="GO:0005886">
    <property type="term" value="C:plasma membrane"/>
    <property type="evidence" value="ECO:0007669"/>
    <property type="project" value="UniProtKB-SubCell"/>
</dbReference>
<gene>
    <name evidence="10" type="ORF">BGI27_11290</name>
    <name evidence="11" type="ORF">CGU29_10685</name>
</gene>
<evidence type="ECO:0000313" key="12">
    <source>
        <dbReference type="Proteomes" id="UP000216107"/>
    </source>
</evidence>
<proteinExistence type="inferred from homology"/>
<dbReference type="RefSeq" id="WP_095524989.1">
    <property type="nucleotide sequence ID" value="NZ_MDUX01000037.1"/>
</dbReference>
<dbReference type="Proteomes" id="UP000623509">
    <property type="component" value="Unassembled WGS sequence"/>
</dbReference>
<comment type="similarity">
    <text evidence="2">Belongs to the GSP F family.</text>
</comment>
<evidence type="ECO:0000256" key="5">
    <source>
        <dbReference type="ARBA" id="ARBA00022692"/>
    </source>
</evidence>
<feature type="domain" description="Type II secretion system protein GspF" evidence="9">
    <location>
        <begin position="268"/>
        <end position="389"/>
    </location>
</feature>
<feature type="domain" description="Type II secretion system protein GspF" evidence="9">
    <location>
        <begin position="71"/>
        <end position="187"/>
    </location>
</feature>
<dbReference type="InterPro" id="IPR042094">
    <property type="entry name" value="T2SS_GspF_sf"/>
</dbReference>
<comment type="caution">
    <text evidence="11">The sequence shown here is derived from an EMBL/GenBank/DDBJ whole genome shotgun (WGS) entry which is preliminary data.</text>
</comment>
<evidence type="ECO:0000256" key="8">
    <source>
        <dbReference type="SAM" id="Phobius"/>
    </source>
</evidence>
<dbReference type="PANTHER" id="PTHR30012">
    <property type="entry name" value="GENERAL SECRETION PATHWAY PROTEIN"/>
    <property type="match status" value="1"/>
</dbReference>
<dbReference type="Gene3D" id="1.20.81.30">
    <property type="entry name" value="Type II secretion system (T2SS), domain F"/>
    <property type="match status" value="2"/>
</dbReference>
<reference evidence="10 13" key="1">
    <citation type="submission" date="2016-08" db="EMBL/GenBank/DDBJ databases">
        <title>Candidatus Dactylopiibacterium carminicum genome sequence.</title>
        <authorList>
            <person name="Ramirez-Puebla S.T."/>
            <person name="Ormeno-Orrillo E."/>
            <person name="Vera-Ponce De Leon A."/>
            <person name="Luis L."/>
            <person name="Sanchez-Flores A."/>
            <person name="Monica R."/>
            <person name="Martinez-Romero E."/>
        </authorList>
    </citation>
    <scope>NUCLEOTIDE SEQUENCE [LARGE SCALE GENOMIC DNA]</scope>
    <source>
        <strain evidence="10">END1</strain>
    </source>
</reference>
<dbReference type="PANTHER" id="PTHR30012:SF0">
    <property type="entry name" value="TYPE II SECRETION SYSTEM PROTEIN F-RELATED"/>
    <property type="match status" value="1"/>
</dbReference>
<dbReference type="Proteomes" id="UP000216107">
    <property type="component" value="Unassembled WGS sequence"/>
</dbReference>
<evidence type="ECO:0000256" key="6">
    <source>
        <dbReference type="ARBA" id="ARBA00022989"/>
    </source>
</evidence>
<dbReference type="InterPro" id="IPR003004">
    <property type="entry name" value="GspF/PilC"/>
</dbReference>
<evidence type="ECO:0000313" key="10">
    <source>
        <dbReference type="EMBL" id="KAF7598778.1"/>
    </source>
</evidence>
<keyword evidence="6 8" id="KW-1133">Transmembrane helix</keyword>
<evidence type="ECO:0000259" key="9">
    <source>
        <dbReference type="Pfam" id="PF00482"/>
    </source>
</evidence>
<organism evidence="11 12">
    <name type="scientific">Candidatus Dactylopiibacterium carminicum</name>
    <dbReference type="NCBI Taxonomy" id="857335"/>
    <lineage>
        <taxon>Bacteria</taxon>
        <taxon>Pseudomonadati</taxon>
        <taxon>Pseudomonadota</taxon>
        <taxon>Betaproteobacteria</taxon>
        <taxon>Rhodocyclales</taxon>
        <taxon>Rhodocyclaceae</taxon>
        <taxon>Candidatus Dactylopiibacterium</taxon>
    </lineage>
</organism>
<evidence type="ECO:0000256" key="3">
    <source>
        <dbReference type="ARBA" id="ARBA00022475"/>
    </source>
</evidence>
<dbReference type="FunFam" id="1.20.81.30:FF:000001">
    <property type="entry name" value="Type II secretion system protein F"/>
    <property type="match status" value="1"/>
</dbReference>
<dbReference type="EMBL" id="MDUX01000037">
    <property type="protein sequence ID" value="KAF7598778.1"/>
    <property type="molecule type" value="Genomic_DNA"/>
</dbReference>
<evidence type="ECO:0000256" key="7">
    <source>
        <dbReference type="ARBA" id="ARBA00023136"/>
    </source>
</evidence>
<keyword evidence="7 8" id="KW-0472">Membrane</keyword>
<feature type="transmembrane region" description="Helical" evidence="8">
    <location>
        <begin position="163"/>
        <end position="186"/>
    </location>
</feature>
<comment type="subcellular location">
    <subcellularLocation>
        <location evidence="1">Cell inner membrane</location>
        <topology evidence="1">Multi-pass membrane protein</topology>
    </subcellularLocation>
</comment>
<accession>A0A272ERG3</accession>
<feature type="transmembrane region" description="Helical" evidence="8">
    <location>
        <begin position="217"/>
        <end position="236"/>
    </location>
</feature>
<evidence type="ECO:0000313" key="11">
    <source>
        <dbReference type="EMBL" id="PAS92695.1"/>
    </source>
</evidence>
<evidence type="ECO:0000256" key="2">
    <source>
        <dbReference type="ARBA" id="ARBA00005745"/>
    </source>
</evidence>
<keyword evidence="4" id="KW-0997">Cell inner membrane</keyword>
<sequence>MTLFAYRAMNSSGFITRGVSEAPSPIDLEARLKRLGLDLINAAPVRKRLSLFTRRLSIRERMHLCFHLEQLMRAGVPLLDALADLRESAEGPYLRDILTRVLDRIESGLSLSQALAEHPRDFDAVFCALVRAGECMGRLPEVMLALHETLRREDKMRAFMIKLVLYPAFVLATTLLAVAVAMLYVVPELSRLFQTMGMSLPLYTRALIAVSAWATRYWPLLLSGILMLALTLPVIIRKNARVAHQWDRVRLALPFTGAVHHQIVLARFANLFAMMYASGIPVMDILHTAQDTVGNRVLRQALERIEQNVADGHQISNAFAATSIFPPLVIRMLRVGEQTGALDRALENVRYFFERDVRESVARLQTALEPLLILLLGGLMLWVALSVLGPIYDVLTRMTI</sequence>
<protein>
    <submittedName>
        <fullName evidence="11">Secretion system protein</fullName>
    </submittedName>
    <submittedName>
        <fullName evidence="10">Type II secretion system F family protein</fullName>
    </submittedName>
</protein>
<evidence type="ECO:0000313" key="13">
    <source>
        <dbReference type="Proteomes" id="UP000623509"/>
    </source>
</evidence>
<feature type="transmembrane region" description="Helical" evidence="8">
    <location>
        <begin position="371"/>
        <end position="392"/>
    </location>
</feature>
<reference evidence="11 12" key="2">
    <citation type="submission" date="2017-07" db="EMBL/GenBank/DDBJ databases">
        <title>Candidatus Dactylopiibacterium carminicum, a nitrogen-fixing symbiont of the cochineal insect Dactylopius coccus and Dactylopius opuntiae (Hemiptera: Coccoidea: Dactylopiidae).</title>
        <authorList>
            <person name="Vera A."/>
        </authorList>
    </citation>
    <scope>NUCLEOTIDE SEQUENCE [LARGE SCALE GENOMIC DNA]</scope>
    <source>
        <strain evidence="11 12">NFDCM</strain>
    </source>
</reference>
<dbReference type="EMBL" id="NMRN01000032">
    <property type="protein sequence ID" value="PAS92695.1"/>
    <property type="molecule type" value="Genomic_DNA"/>
</dbReference>